<evidence type="ECO:0000259" key="2">
    <source>
        <dbReference type="Pfam" id="PF13649"/>
    </source>
</evidence>
<protein>
    <submittedName>
        <fullName evidence="3">Methyltransferase</fullName>
    </submittedName>
</protein>
<dbReference type="GO" id="GO:0008168">
    <property type="term" value="F:methyltransferase activity"/>
    <property type="evidence" value="ECO:0007669"/>
    <property type="project" value="UniProtKB-KW"/>
</dbReference>
<sequence>MADKIFEEPRLAELYDWFDTPDRPDLDHYASMATEFQAHSIIDLGCGTGNLACRLASMGKEVIGIDPAMASLNVAKGKDYGTRVKWLHGTIDAIQGMQVDLVTMTGNVAQVFITDEEWTGMLRACQEAIRPGGRLVFEVRDPAMEAWNNWNRESTYQCLERSDFGRVETWVDLLEVNLPWVTFRHTFIFCREGKELTSDSTLRFRSKEEIMDALSEARFVVEEIRDAPDRPGLEFVFIARRAISE</sequence>
<feature type="domain" description="Methyltransferase" evidence="2">
    <location>
        <begin position="41"/>
        <end position="133"/>
    </location>
</feature>
<dbReference type="GO" id="GO:0032259">
    <property type="term" value="P:methylation"/>
    <property type="evidence" value="ECO:0007669"/>
    <property type="project" value="UniProtKB-KW"/>
</dbReference>
<dbReference type="EMBL" id="BSSQ01000004">
    <property type="protein sequence ID" value="GLX66670.1"/>
    <property type="molecule type" value="Genomic_DNA"/>
</dbReference>
<dbReference type="SUPFAM" id="SSF53335">
    <property type="entry name" value="S-adenosyl-L-methionine-dependent methyltransferases"/>
    <property type="match status" value="1"/>
</dbReference>
<dbReference type="Pfam" id="PF13649">
    <property type="entry name" value="Methyltransf_25"/>
    <property type="match status" value="1"/>
</dbReference>
<gene>
    <name evidence="3" type="ORF">MU1_10140</name>
</gene>
<dbReference type="RefSeq" id="WP_284237386.1">
    <property type="nucleotide sequence ID" value="NZ_BSSQ01000004.1"/>
</dbReference>
<name>A0ABQ6G9E4_9BACL</name>
<keyword evidence="3" id="KW-0489">Methyltransferase</keyword>
<evidence type="ECO:0000256" key="1">
    <source>
        <dbReference type="ARBA" id="ARBA00022679"/>
    </source>
</evidence>
<dbReference type="InterPro" id="IPR041698">
    <property type="entry name" value="Methyltransf_25"/>
</dbReference>
<reference evidence="3 4" key="1">
    <citation type="submission" date="2023-03" db="EMBL/GenBank/DDBJ databases">
        <title>Draft genome sequence of the bacteria which degrade cell wall of Tricholomamatutake.</title>
        <authorList>
            <person name="Konishi Y."/>
            <person name="Fukuta Y."/>
            <person name="Shirasaka N."/>
        </authorList>
    </citation>
    <scope>NUCLEOTIDE SEQUENCE [LARGE SCALE GENOMIC DNA]</scope>
    <source>
        <strain evidence="4">mu1</strain>
    </source>
</reference>
<evidence type="ECO:0000313" key="3">
    <source>
        <dbReference type="EMBL" id="GLX66670.1"/>
    </source>
</evidence>
<keyword evidence="4" id="KW-1185">Reference proteome</keyword>
<keyword evidence="1" id="KW-0808">Transferase</keyword>
<dbReference type="CDD" id="cd02440">
    <property type="entry name" value="AdoMet_MTases"/>
    <property type="match status" value="1"/>
</dbReference>
<accession>A0ABQ6G9E4</accession>
<dbReference type="InterPro" id="IPR029063">
    <property type="entry name" value="SAM-dependent_MTases_sf"/>
</dbReference>
<dbReference type="PANTHER" id="PTHR43861">
    <property type="entry name" value="TRANS-ACONITATE 2-METHYLTRANSFERASE-RELATED"/>
    <property type="match status" value="1"/>
</dbReference>
<proteinExistence type="predicted"/>
<dbReference type="Gene3D" id="3.40.50.150">
    <property type="entry name" value="Vaccinia Virus protein VP39"/>
    <property type="match status" value="1"/>
</dbReference>
<dbReference type="Proteomes" id="UP001157114">
    <property type="component" value="Unassembled WGS sequence"/>
</dbReference>
<organism evidence="3 4">
    <name type="scientific">Paenibacillus glycanilyticus</name>
    <dbReference type="NCBI Taxonomy" id="126569"/>
    <lineage>
        <taxon>Bacteria</taxon>
        <taxon>Bacillati</taxon>
        <taxon>Bacillota</taxon>
        <taxon>Bacilli</taxon>
        <taxon>Bacillales</taxon>
        <taxon>Paenibacillaceae</taxon>
        <taxon>Paenibacillus</taxon>
    </lineage>
</organism>
<comment type="caution">
    <text evidence="3">The sequence shown here is derived from an EMBL/GenBank/DDBJ whole genome shotgun (WGS) entry which is preliminary data.</text>
</comment>
<evidence type="ECO:0000313" key="4">
    <source>
        <dbReference type="Proteomes" id="UP001157114"/>
    </source>
</evidence>